<evidence type="ECO:0000313" key="3">
    <source>
        <dbReference type="Proteomes" id="UP001413721"/>
    </source>
</evidence>
<dbReference type="InterPro" id="IPR025979">
    <property type="entry name" value="ChrR-like_cupin_dom"/>
</dbReference>
<organism evidence="2 3">
    <name type="scientific">Tistrella arctica</name>
    <dbReference type="NCBI Taxonomy" id="3133430"/>
    <lineage>
        <taxon>Bacteria</taxon>
        <taxon>Pseudomonadati</taxon>
        <taxon>Pseudomonadota</taxon>
        <taxon>Alphaproteobacteria</taxon>
        <taxon>Geminicoccales</taxon>
        <taxon>Geminicoccaceae</taxon>
        <taxon>Tistrella</taxon>
    </lineage>
</organism>
<gene>
    <name evidence="2" type="ORF">WG926_10520</name>
</gene>
<dbReference type="Gene3D" id="2.60.120.10">
    <property type="entry name" value="Jelly Rolls"/>
    <property type="match status" value="1"/>
</dbReference>
<evidence type="ECO:0000259" key="1">
    <source>
        <dbReference type="Pfam" id="PF12973"/>
    </source>
</evidence>
<dbReference type="CDD" id="cd20302">
    <property type="entry name" value="cupin_DAD"/>
    <property type="match status" value="1"/>
</dbReference>
<sequence>MSTGNIAKAQTPEEYVQIDDGPWAPFPDAFSAGGITWKLLHVSPEAGSWTAIFTCPAGSSFAAHIHTGPGEYFLTRGRMDVRGGHDQGGDTAVAPGYGFESSGARHDRTSFPEPSEFYMTFQGPLAFIQADGQVIANIGWAEAQGAWQAFLAEADAA</sequence>
<dbReference type="SUPFAM" id="SSF51182">
    <property type="entry name" value="RmlC-like cupins"/>
    <property type="match status" value="1"/>
</dbReference>
<dbReference type="RefSeq" id="WP_345934388.1">
    <property type="nucleotide sequence ID" value="NZ_JBBKTV010000007.1"/>
</dbReference>
<evidence type="ECO:0000313" key="2">
    <source>
        <dbReference type="EMBL" id="MEN2988736.1"/>
    </source>
</evidence>
<name>A0ABU9YIX1_9PROT</name>
<dbReference type="GO" id="GO:0051213">
    <property type="term" value="F:dioxygenase activity"/>
    <property type="evidence" value="ECO:0007669"/>
    <property type="project" value="UniProtKB-KW"/>
</dbReference>
<keyword evidence="3" id="KW-1185">Reference proteome</keyword>
<dbReference type="Pfam" id="PF12973">
    <property type="entry name" value="Cupin_7"/>
    <property type="match status" value="1"/>
</dbReference>
<accession>A0ABU9YIX1</accession>
<dbReference type="InterPro" id="IPR011051">
    <property type="entry name" value="RmlC_Cupin_sf"/>
</dbReference>
<keyword evidence="2" id="KW-0223">Dioxygenase</keyword>
<proteinExistence type="predicted"/>
<dbReference type="EMBL" id="JBBKTW010000003">
    <property type="protein sequence ID" value="MEN2988736.1"/>
    <property type="molecule type" value="Genomic_DNA"/>
</dbReference>
<feature type="domain" description="ChrR-like cupin" evidence="1">
    <location>
        <begin position="13"/>
        <end position="126"/>
    </location>
</feature>
<comment type="caution">
    <text evidence="2">The sequence shown here is derived from an EMBL/GenBank/DDBJ whole genome shotgun (WGS) entry which is preliminary data.</text>
</comment>
<keyword evidence="2" id="KW-0560">Oxidoreductase</keyword>
<dbReference type="Proteomes" id="UP001413721">
    <property type="component" value="Unassembled WGS sequence"/>
</dbReference>
<protein>
    <submittedName>
        <fullName evidence="2">2,4'-dihydroxyacetophenone dioxygenase family protein</fullName>
    </submittedName>
</protein>
<reference evidence="2 3" key="1">
    <citation type="submission" date="2024-03" db="EMBL/GenBank/DDBJ databases">
        <title>High-quality draft genome sequencing of Tistrella sp. BH-R2-4.</title>
        <authorList>
            <person name="Dong C."/>
        </authorList>
    </citation>
    <scope>NUCLEOTIDE SEQUENCE [LARGE SCALE GENOMIC DNA]</scope>
    <source>
        <strain evidence="2 3">BH-R2-4</strain>
    </source>
</reference>
<dbReference type="InterPro" id="IPR014710">
    <property type="entry name" value="RmlC-like_jellyroll"/>
</dbReference>